<dbReference type="AlphaFoldDB" id="X1TN18"/>
<gene>
    <name evidence="1" type="ORF">S12H4_48751</name>
</gene>
<organism evidence="1">
    <name type="scientific">marine sediment metagenome</name>
    <dbReference type="NCBI Taxonomy" id="412755"/>
    <lineage>
        <taxon>unclassified sequences</taxon>
        <taxon>metagenomes</taxon>
        <taxon>ecological metagenomes</taxon>
    </lineage>
</organism>
<accession>X1TN18</accession>
<feature type="non-terminal residue" evidence="1">
    <location>
        <position position="1"/>
    </location>
</feature>
<reference evidence="1" key="1">
    <citation type="journal article" date="2014" name="Front. Microbiol.">
        <title>High frequency of phylogenetically diverse reductive dehalogenase-homologous genes in deep subseafloor sedimentary metagenomes.</title>
        <authorList>
            <person name="Kawai M."/>
            <person name="Futagami T."/>
            <person name="Toyoda A."/>
            <person name="Takaki Y."/>
            <person name="Nishi S."/>
            <person name="Hori S."/>
            <person name="Arai W."/>
            <person name="Tsubouchi T."/>
            <person name="Morono Y."/>
            <person name="Uchiyama I."/>
            <person name="Ito T."/>
            <person name="Fujiyama A."/>
            <person name="Inagaki F."/>
            <person name="Takami H."/>
        </authorList>
    </citation>
    <scope>NUCLEOTIDE SEQUENCE</scope>
    <source>
        <strain evidence="1">Expedition CK06-06</strain>
    </source>
</reference>
<dbReference type="EMBL" id="BARW01030502">
    <property type="protein sequence ID" value="GAJ06644.1"/>
    <property type="molecule type" value="Genomic_DNA"/>
</dbReference>
<comment type="caution">
    <text evidence="1">The sequence shown here is derived from an EMBL/GenBank/DDBJ whole genome shotgun (WGS) entry which is preliminary data.</text>
</comment>
<proteinExistence type="predicted"/>
<evidence type="ECO:0000313" key="1">
    <source>
        <dbReference type="EMBL" id="GAJ06644.1"/>
    </source>
</evidence>
<protein>
    <submittedName>
        <fullName evidence="1">Uncharacterized protein</fullName>
    </submittedName>
</protein>
<sequence>ALTAFYFHQRLGGYKRDDATFDWKVGGIVPSF</sequence>
<name>X1TN18_9ZZZZ</name>